<organism evidence="2 3">
    <name type="scientific">Thiovibrio frasassiensis</name>
    <dbReference type="NCBI Taxonomy" id="2984131"/>
    <lineage>
        <taxon>Bacteria</taxon>
        <taxon>Pseudomonadati</taxon>
        <taxon>Thermodesulfobacteriota</taxon>
        <taxon>Desulfobulbia</taxon>
        <taxon>Desulfobulbales</taxon>
        <taxon>Thiovibrionaceae</taxon>
        <taxon>Thiovibrio</taxon>
    </lineage>
</organism>
<keyword evidence="3" id="KW-1185">Reference proteome</keyword>
<sequence>MTESNIIELTSFRADLARSLTRRGERLLVAADLADEVATLEPLEAYYIIRELGLDQALPILRELSHEQLQACLDLDCWTRYDFSVENLDEWLAPFAAIDPETLAQTFLSLDYVLQLLFLTQSVTVYDPDTDQVPPEDETRETTARAMTPDGFYLLELKNPEQTRKVHPFGLLDAMYQYDPTATHRLMSEVRVDLPTQIEEEALRFRSGRMQDLGFADPGEASTLFSKPPSRQPMPRPQEPLDSPVTRLPSVYAAPLLETTLLQRALTLVTDPQSLSRLQQELVWAINSAIIAYGEKPQDIEQITDTVKRVRDTISLGLESLLALQEPPCQREVAEAAAKAAELLEIWPMTDLFRHGYGATMVLQEEMRQAMAEPRFAEWYNLADTEQSDEPADRLERAFVAGLLKRQPLRGGFDPGNAETVRAFATLAEVSAAQVRLKRLVDHFKK</sequence>
<evidence type="ECO:0000313" key="2">
    <source>
        <dbReference type="EMBL" id="MDG4474711.1"/>
    </source>
</evidence>
<dbReference type="RefSeq" id="WP_307631692.1">
    <property type="nucleotide sequence ID" value="NZ_JAPHEH010000001.1"/>
</dbReference>
<dbReference type="Pfam" id="PF19676">
    <property type="entry name" value="DUF6178"/>
    <property type="match status" value="1"/>
</dbReference>
<dbReference type="InterPro" id="IPR045750">
    <property type="entry name" value="DUF6178"/>
</dbReference>
<accession>A0A9X4RK49</accession>
<evidence type="ECO:0000313" key="3">
    <source>
        <dbReference type="Proteomes" id="UP001154240"/>
    </source>
</evidence>
<name>A0A9X4RK49_9BACT</name>
<feature type="region of interest" description="Disordered" evidence="1">
    <location>
        <begin position="216"/>
        <end position="245"/>
    </location>
</feature>
<protein>
    <submittedName>
        <fullName evidence="2">DUF6178 family protein</fullName>
    </submittedName>
</protein>
<proteinExistence type="predicted"/>
<comment type="caution">
    <text evidence="2">The sequence shown here is derived from an EMBL/GenBank/DDBJ whole genome shotgun (WGS) entry which is preliminary data.</text>
</comment>
<reference evidence="2" key="2">
    <citation type="submission" date="2022-10" db="EMBL/GenBank/DDBJ databases">
        <authorList>
            <person name="Aronson H.S."/>
        </authorList>
    </citation>
    <scope>NUCLEOTIDE SEQUENCE</scope>
    <source>
        <strain evidence="2">RS19-109</strain>
    </source>
</reference>
<dbReference type="AlphaFoldDB" id="A0A9X4RK49"/>
<dbReference type="EMBL" id="JAPHEH010000001">
    <property type="protein sequence ID" value="MDG4474711.1"/>
    <property type="molecule type" value="Genomic_DNA"/>
</dbReference>
<evidence type="ECO:0000256" key="1">
    <source>
        <dbReference type="SAM" id="MobiDB-lite"/>
    </source>
</evidence>
<gene>
    <name evidence="2" type="ORF">OLX77_00880</name>
</gene>
<dbReference type="Proteomes" id="UP001154240">
    <property type="component" value="Unassembled WGS sequence"/>
</dbReference>
<reference evidence="2" key="1">
    <citation type="journal article" date="2022" name="bioRxiv">
        <title>Thiovibrio frasassiensisgen. nov., sp. nov., an autotrophic, elemental sulfur disproportionating bacterium isolated from sulfidic karst sediment, and proposal of Thiovibrionaceae fam. nov.</title>
        <authorList>
            <person name="Aronson H."/>
            <person name="Thomas C."/>
            <person name="Bhattacharyya M."/>
            <person name="Eckstein S."/>
            <person name="Jensen S."/>
            <person name="Barco R."/>
            <person name="Macalady J."/>
            <person name="Amend J."/>
        </authorList>
    </citation>
    <scope>NUCLEOTIDE SEQUENCE</scope>
    <source>
        <strain evidence="2">RS19-109</strain>
    </source>
</reference>